<evidence type="ECO:0000313" key="5">
    <source>
        <dbReference type="Proteomes" id="UP000320225"/>
    </source>
</evidence>
<proteinExistence type="predicted"/>
<evidence type="ECO:0000256" key="1">
    <source>
        <dbReference type="ARBA" id="ARBA00022737"/>
    </source>
</evidence>
<accession>A0A554WV50</accession>
<feature type="repeat" description="ANK" evidence="3">
    <location>
        <begin position="179"/>
        <end position="211"/>
    </location>
</feature>
<dbReference type="InterPro" id="IPR002110">
    <property type="entry name" value="Ankyrin_rpt"/>
</dbReference>
<dbReference type="PRINTS" id="PR01415">
    <property type="entry name" value="ANKYRIN"/>
</dbReference>
<reference evidence="4 5" key="1">
    <citation type="submission" date="2019-07" db="EMBL/GenBank/DDBJ databases">
        <title>Tepidimonas sediminis YIM 72259 draft genome.</title>
        <authorList>
            <person name="Da Costa M.S."/>
            <person name="Froufe H.J.C."/>
            <person name="Egas C."/>
            <person name="Albuquerque L."/>
        </authorList>
    </citation>
    <scope>NUCLEOTIDE SEQUENCE [LARGE SCALE GENOMIC DNA]</scope>
    <source>
        <strain evidence="4 5">YIM 72259</strain>
    </source>
</reference>
<dbReference type="SMART" id="SM00248">
    <property type="entry name" value="ANK"/>
    <property type="match status" value="4"/>
</dbReference>
<dbReference type="EMBL" id="VJND01000001">
    <property type="protein sequence ID" value="TSE27460.1"/>
    <property type="molecule type" value="Genomic_DNA"/>
</dbReference>
<dbReference type="Proteomes" id="UP000320225">
    <property type="component" value="Unassembled WGS sequence"/>
</dbReference>
<name>A0A554WV50_9BURK</name>
<dbReference type="AlphaFoldDB" id="A0A554WV50"/>
<dbReference type="Pfam" id="PF12796">
    <property type="entry name" value="Ank_2"/>
    <property type="match status" value="1"/>
</dbReference>
<dbReference type="InterPro" id="IPR036770">
    <property type="entry name" value="Ankyrin_rpt-contain_sf"/>
</dbReference>
<evidence type="ECO:0000256" key="3">
    <source>
        <dbReference type="PROSITE-ProRule" id="PRU00023"/>
    </source>
</evidence>
<evidence type="ECO:0000256" key="2">
    <source>
        <dbReference type="ARBA" id="ARBA00023043"/>
    </source>
</evidence>
<dbReference type="PROSITE" id="PS50088">
    <property type="entry name" value="ANK_REPEAT"/>
    <property type="match status" value="3"/>
</dbReference>
<feature type="repeat" description="ANK" evidence="3">
    <location>
        <begin position="143"/>
        <end position="178"/>
    </location>
</feature>
<evidence type="ECO:0000313" key="4">
    <source>
        <dbReference type="EMBL" id="TSE27460.1"/>
    </source>
</evidence>
<comment type="caution">
    <text evidence="4">The sequence shown here is derived from an EMBL/GenBank/DDBJ whole genome shotgun (WGS) entry which is preliminary data.</text>
</comment>
<dbReference type="Gene3D" id="1.25.40.20">
    <property type="entry name" value="Ankyrin repeat-containing domain"/>
    <property type="match status" value="2"/>
</dbReference>
<dbReference type="PANTHER" id="PTHR24171">
    <property type="entry name" value="ANKYRIN REPEAT DOMAIN-CONTAINING PROTEIN 39-RELATED"/>
    <property type="match status" value="1"/>
</dbReference>
<sequence>MPDGQALARAIHEFAGRIMKRRHLLLLSTIVSVATLAVAPPARAQRAYDRFITAIIRDDVSTILELQLRGLDINTPDPDLNPPLVLALQRDALKVARHLAEQWDLNVEATNPAGENALMIAALRGHEDIVRALLRRGAQVNRPGWTPLHYAASGKTEAALPITRLLLDHHAYLDAESPNGTTPLMMAALYGRSEVVDLLLAEGADATVRNQQGLDALDFARRSGREHVVQRLAAALRASRPKGSW</sequence>
<keyword evidence="1" id="KW-0677">Repeat</keyword>
<keyword evidence="5" id="KW-1185">Reference proteome</keyword>
<dbReference type="PANTHER" id="PTHR24171:SF8">
    <property type="entry name" value="BRCA1-ASSOCIATED RING DOMAIN PROTEIN 1"/>
    <property type="match status" value="1"/>
</dbReference>
<dbReference type="PROSITE" id="PS50297">
    <property type="entry name" value="ANK_REP_REGION"/>
    <property type="match status" value="2"/>
</dbReference>
<feature type="repeat" description="ANK" evidence="3">
    <location>
        <begin position="113"/>
        <end position="141"/>
    </location>
</feature>
<dbReference type="SUPFAM" id="SSF48403">
    <property type="entry name" value="Ankyrin repeat"/>
    <property type="match status" value="1"/>
</dbReference>
<protein>
    <submittedName>
        <fullName evidence="4">Ankyrin repeats (3 copies)</fullName>
    </submittedName>
</protein>
<keyword evidence="2 3" id="KW-0040">ANK repeat</keyword>
<organism evidence="4 5">
    <name type="scientific">Tepidimonas sediminis</name>
    <dbReference type="NCBI Taxonomy" id="2588941"/>
    <lineage>
        <taxon>Bacteria</taxon>
        <taxon>Pseudomonadati</taxon>
        <taxon>Pseudomonadota</taxon>
        <taxon>Betaproteobacteria</taxon>
        <taxon>Burkholderiales</taxon>
        <taxon>Tepidimonas</taxon>
    </lineage>
</organism>
<gene>
    <name evidence="4" type="ORF">Tsedi_00297</name>
</gene>
<dbReference type="Pfam" id="PF13606">
    <property type="entry name" value="Ank_3"/>
    <property type="match status" value="1"/>
</dbReference>